<keyword evidence="2" id="KW-1185">Reference proteome</keyword>
<sequence>MADTFWQITSFSVDADGSVSWYTFENLKSPQPKAASCQIGRSGRPCERKGTADNMIFPSSQALHRRSHKRCCSIFYKGDCVQSLSRCSFGMMLF</sequence>
<organism evidence="1 2">
    <name type="scientific">Araneus ventricosus</name>
    <name type="common">Orbweaver spider</name>
    <name type="synonym">Epeira ventricosa</name>
    <dbReference type="NCBI Taxonomy" id="182803"/>
    <lineage>
        <taxon>Eukaryota</taxon>
        <taxon>Metazoa</taxon>
        <taxon>Ecdysozoa</taxon>
        <taxon>Arthropoda</taxon>
        <taxon>Chelicerata</taxon>
        <taxon>Arachnida</taxon>
        <taxon>Araneae</taxon>
        <taxon>Araneomorphae</taxon>
        <taxon>Entelegynae</taxon>
        <taxon>Araneoidea</taxon>
        <taxon>Araneidae</taxon>
        <taxon>Araneus</taxon>
    </lineage>
</organism>
<reference evidence="1 2" key="1">
    <citation type="journal article" date="2019" name="Sci. Rep.">
        <title>Orb-weaving spider Araneus ventricosus genome elucidates the spidroin gene catalogue.</title>
        <authorList>
            <person name="Kono N."/>
            <person name="Nakamura H."/>
            <person name="Ohtoshi R."/>
            <person name="Moran D.A.P."/>
            <person name="Shinohara A."/>
            <person name="Yoshida Y."/>
            <person name="Fujiwara M."/>
            <person name="Mori M."/>
            <person name="Tomita M."/>
            <person name="Arakawa K."/>
        </authorList>
    </citation>
    <scope>NUCLEOTIDE SEQUENCE [LARGE SCALE GENOMIC DNA]</scope>
</reference>
<name>A0A4Y2GTK1_ARAVE</name>
<proteinExistence type="predicted"/>
<evidence type="ECO:0000313" key="1">
    <source>
        <dbReference type="EMBL" id="GBM56853.1"/>
    </source>
</evidence>
<protein>
    <submittedName>
        <fullName evidence="1">Uncharacterized protein</fullName>
    </submittedName>
</protein>
<accession>A0A4Y2GTK1</accession>
<dbReference type="Proteomes" id="UP000499080">
    <property type="component" value="Unassembled WGS sequence"/>
</dbReference>
<dbReference type="AlphaFoldDB" id="A0A4Y2GTK1"/>
<gene>
    <name evidence="1" type="ORF">AVEN_227355_1</name>
</gene>
<comment type="caution">
    <text evidence="1">The sequence shown here is derived from an EMBL/GenBank/DDBJ whole genome shotgun (WGS) entry which is preliminary data.</text>
</comment>
<evidence type="ECO:0000313" key="2">
    <source>
        <dbReference type="Proteomes" id="UP000499080"/>
    </source>
</evidence>
<dbReference type="EMBL" id="BGPR01001566">
    <property type="protein sequence ID" value="GBM56853.1"/>
    <property type="molecule type" value="Genomic_DNA"/>
</dbReference>